<keyword evidence="3" id="KW-1185">Reference proteome</keyword>
<reference evidence="2 3" key="1">
    <citation type="submission" date="2020-04" db="EMBL/GenBank/DDBJ databases">
        <title>CFH 90308 Microbacterium sp.</title>
        <authorList>
            <person name="Nie G."/>
            <person name="Ming H."/>
            <person name="Xia T."/>
        </authorList>
    </citation>
    <scope>NUCLEOTIDE SEQUENCE [LARGE SCALE GENOMIC DNA]</scope>
    <source>
        <strain evidence="2 3">CFH 90308</strain>
    </source>
</reference>
<organism evidence="2 3">
    <name type="scientific">Microbacterium salsuginis</name>
    <dbReference type="NCBI Taxonomy" id="2722803"/>
    <lineage>
        <taxon>Bacteria</taxon>
        <taxon>Bacillati</taxon>
        <taxon>Actinomycetota</taxon>
        <taxon>Actinomycetes</taxon>
        <taxon>Micrococcales</taxon>
        <taxon>Microbacteriaceae</taxon>
        <taxon>Microbacterium</taxon>
    </lineage>
</organism>
<proteinExistence type="predicted"/>
<sequence>MKKRTIIVGALLAAAGIVTVGGLAASGGALNPEAGPLPEGVEVVTQQVYDDAYSKFEACMNEGGATLAAERVVGGVHEFSFLAEAEPVYDKCYVDFAPIDFRWQISKSYDSETFIKYRECLTDIGIQPGKDADTVLAQVEESDLDVRRCFEEDAANG</sequence>
<evidence type="ECO:0000256" key="1">
    <source>
        <dbReference type="SAM" id="SignalP"/>
    </source>
</evidence>
<feature type="signal peptide" evidence="1">
    <location>
        <begin position="1"/>
        <end position="24"/>
    </location>
</feature>
<comment type="caution">
    <text evidence="2">The sequence shown here is derived from an EMBL/GenBank/DDBJ whole genome shotgun (WGS) entry which is preliminary data.</text>
</comment>
<accession>A0ABX1KH93</accession>
<dbReference type="RefSeq" id="WP_168914232.1">
    <property type="nucleotide sequence ID" value="NZ_JABACI010000005.1"/>
</dbReference>
<keyword evidence="1" id="KW-0732">Signal</keyword>
<dbReference type="Proteomes" id="UP001429745">
    <property type="component" value="Unassembled WGS sequence"/>
</dbReference>
<dbReference type="EMBL" id="JABACI010000005">
    <property type="protein sequence ID" value="NLP85765.1"/>
    <property type="molecule type" value="Genomic_DNA"/>
</dbReference>
<name>A0ABX1KH93_9MICO</name>
<evidence type="ECO:0000313" key="3">
    <source>
        <dbReference type="Proteomes" id="UP001429745"/>
    </source>
</evidence>
<gene>
    <name evidence="2" type="ORF">HF576_18170</name>
</gene>
<protein>
    <submittedName>
        <fullName evidence="2">Uncharacterized protein</fullName>
    </submittedName>
</protein>
<feature type="chain" id="PRO_5045578875" evidence="1">
    <location>
        <begin position="25"/>
        <end position="157"/>
    </location>
</feature>
<evidence type="ECO:0000313" key="2">
    <source>
        <dbReference type="EMBL" id="NLP85765.1"/>
    </source>
</evidence>